<accession>A0A9E2NW65</accession>
<dbReference type="InterPro" id="IPR009006">
    <property type="entry name" value="Ala_racemase/Decarboxylase_C"/>
</dbReference>
<feature type="active site" description="Proton donor" evidence="3">
    <location>
        <position position="324"/>
    </location>
</feature>
<dbReference type="GO" id="GO:0008836">
    <property type="term" value="F:diaminopimelate decarboxylase activity"/>
    <property type="evidence" value="ECO:0007669"/>
    <property type="project" value="TreeGrafter"/>
</dbReference>
<keyword evidence="2 3" id="KW-0663">Pyridoxal phosphate</keyword>
<evidence type="ECO:0000259" key="5">
    <source>
        <dbReference type="Pfam" id="PF00278"/>
    </source>
</evidence>
<dbReference type="PANTHER" id="PTHR43727:SF3">
    <property type="entry name" value="GROUP IV DECARBOXYLASE"/>
    <property type="match status" value="1"/>
</dbReference>
<dbReference type="Gene3D" id="2.40.37.10">
    <property type="entry name" value="Lyase, Ornithine Decarboxylase, Chain A, domain 1"/>
    <property type="match status" value="1"/>
</dbReference>
<gene>
    <name evidence="7" type="ORF">IAA47_00370</name>
</gene>
<dbReference type="SUPFAM" id="SSF50621">
    <property type="entry name" value="Alanine racemase C-terminal domain-like"/>
    <property type="match status" value="1"/>
</dbReference>
<dbReference type="PRINTS" id="PR01179">
    <property type="entry name" value="ODADCRBXLASE"/>
</dbReference>
<dbReference type="Gene3D" id="3.20.20.10">
    <property type="entry name" value="Alanine racemase"/>
    <property type="match status" value="1"/>
</dbReference>
<evidence type="ECO:0000256" key="2">
    <source>
        <dbReference type="ARBA" id="ARBA00022898"/>
    </source>
</evidence>
<dbReference type="InterPro" id="IPR000183">
    <property type="entry name" value="Orn/DAP/Arg_de-COase"/>
</dbReference>
<dbReference type="SUPFAM" id="SSF51419">
    <property type="entry name" value="PLP-binding barrel"/>
    <property type="match status" value="1"/>
</dbReference>
<sequence>MNNISTPYFLIDKEKLDVNFNELYKAFKSKWSNLIIGYSIKTNSLPWIISYFKEKGAYAEVVSKDEFELAKALNFSLNKIIYNGPIKSKESLYEALNGESIVNIDSFTEIEWLKKEKPLNKKKWKIGIRINFDLESMCPNETVMGKLGGRFGFNYENGEFYNAIKELKEIKYIEIVGIHLHNSTKTRSLNIYRAISTMAVKIRNEFKGLKLEYIDVGGGFFGGVKDKPQFIEYATEIAKILEKIFPKDIYLIIEPGASLVASPISFISTIMSEKKVKENRILTIDGSCNNINPLMRDKKFNIKIDRKFETKEIITNQIIAGYTCMENDILLHLKNEKKISIGDKIEFVNMGSYTMTLSPLFIEYFPKVYLKDKEEYICVRERWTVKEFLQKNKF</sequence>
<organism evidence="7 8">
    <name type="scientific">Candidatus Fusobacterium pullicola</name>
    <dbReference type="NCBI Taxonomy" id="2838601"/>
    <lineage>
        <taxon>Bacteria</taxon>
        <taxon>Fusobacteriati</taxon>
        <taxon>Fusobacteriota</taxon>
        <taxon>Fusobacteriia</taxon>
        <taxon>Fusobacteriales</taxon>
        <taxon>Fusobacteriaceae</taxon>
        <taxon>Fusobacterium</taxon>
    </lineage>
</organism>
<dbReference type="InterPro" id="IPR022644">
    <property type="entry name" value="De-COase2_N"/>
</dbReference>
<dbReference type="Pfam" id="PF02784">
    <property type="entry name" value="Orn_Arg_deC_N"/>
    <property type="match status" value="1"/>
</dbReference>
<protein>
    <recommendedName>
        <fullName evidence="9">Diaminopimelate decarboxylase</fullName>
    </recommendedName>
</protein>
<reference evidence="7" key="2">
    <citation type="submission" date="2021-04" db="EMBL/GenBank/DDBJ databases">
        <authorList>
            <person name="Gilroy R."/>
        </authorList>
    </citation>
    <scope>NUCLEOTIDE SEQUENCE</scope>
    <source>
        <strain evidence="7">A6-441</strain>
    </source>
</reference>
<dbReference type="Pfam" id="PF00278">
    <property type="entry name" value="Orn_DAP_Arg_deC"/>
    <property type="match status" value="1"/>
</dbReference>
<dbReference type="EMBL" id="JAHLFN010000008">
    <property type="protein sequence ID" value="MBU3841449.1"/>
    <property type="molecule type" value="Genomic_DNA"/>
</dbReference>
<evidence type="ECO:0000256" key="4">
    <source>
        <dbReference type="RuleBase" id="RU003737"/>
    </source>
</evidence>
<evidence type="ECO:0000256" key="1">
    <source>
        <dbReference type="ARBA" id="ARBA00001933"/>
    </source>
</evidence>
<feature type="modified residue" description="N6-(pyridoxal phosphate)lysine" evidence="3">
    <location>
        <position position="41"/>
    </location>
</feature>
<comment type="caution">
    <text evidence="7">The sequence shown here is derived from an EMBL/GenBank/DDBJ whole genome shotgun (WGS) entry which is preliminary data.</text>
</comment>
<dbReference type="InterPro" id="IPR022643">
    <property type="entry name" value="De-COase2_C"/>
</dbReference>
<evidence type="ECO:0000313" key="8">
    <source>
        <dbReference type="Proteomes" id="UP000724657"/>
    </source>
</evidence>
<evidence type="ECO:0008006" key="9">
    <source>
        <dbReference type="Google" id="ProtNLM"/>
    </source>
</evidence>
<feature type="domain" description="Orn/DAP/Arg decarboxylase 2 N-terminal" evidence="6">
    <location>
        <begin position="21"/>
        <end position="261"/>
    </location>
</feature>
<reference evidence="7" key="1">
    <citation type="journal article" date="2021" name="PeerJ">
        <title>Extensive microbial diversity within the chicken gut microbiome revealed by metagenomics and culture.</title>
        <authorList>
            <person name="Gilroy R."/>
            <person name="Ravi A."/>
            <person name="Getino M."/>
            <person name="Pursley I."/>
            <person name="Horton D.L."/>
            <person name="Alikhan N.F."/>
            <person name="Baker D."/>
            <person name="Gharbi K."/>
            <person name="Hall N."/>
            <person name="Watson M."/>
            <person name="Adriaenssens E.M."/>
            <person name="Foster-Nyarko E."/>
            <person name="Jarju S."/>
            <person name="Secka A."/>
            <person name="Antonio M."/>
            <person name="Oren A."/>
            <person name="Chaudhuri R.R."/>
            <person name="La Ragione R."/>
            <person name="Hildebrand F."/>
            <person name="Pallen M.J."/>
        </authorList>
    </citation>
    <scope>NUCLEOTIDE SEQUENCE</scope>
    <source>
        <strain evidence="7">A6-441</strain>
    </source>
</reference>
<evidence type="ECO:0000256" key="3">
    <source>
        <dbReference type="PIRSR" id="PIRSR600183-50"/>
    </source>
</evidence>
<feature type="domain" description="Orn/DAP/Arg decarboxylase 2 C-terminal" evidence="5">
    <location>
        <begin position="266"/>
        <end position="351"/>
    </location>
</feature>
<proteinExistence type="inferred from homology"/>
<dbReference type="AlphaFoldDB" id="A0A9E2NW65"/>
<dbReference type="InterPro" id="IPR029066">
    <property type="entry name" value="PLP-binding_barrel"/>
</dbReference>
<dbReference type="Proteomes" id="UP000724657">
    <property type="component" value="Unassembled WGS sequence"/>
</dbReference>
<dbReference type="PANTHER" id="PTHR43727">
    <property type="entry name" value="DIAMINOPIMELATE DECARBOXYLASE"/>
    <property type="match status" value="1"/>
</dbReference>
<name>A0A9E2NW65_9FUSO</name>
<dbReference type="GO" id="GO:0009089">
    <property type="term" value="P:lysine biosynthetic process via diaminopimelate"/>
    <property type="evidence" value="ECO:0007669"/>
    <property type="project" value="TreeGrafter"/>
</dbReference>
<comment type="similarity">
    <text evidence="4">Belongs to the Orn/Lys/Arg decarboxylase class-II family.</text>
</comment>
<comment type="cofactor">
    <cofactor evidence="1 3">
        <name>pyridoxal 5'-phosphate</name>
        <dbReference type="ChEBI" id="CHEBI:597326"/>
    </cofactor>
</comment>
<evidence type="ECO:0000313" key="7">
    <source>
        <dbReference type="EMBL" id="MBU3841449.1"/>
    </source>
</evidence>
<evidence type="ECO:0000259" key="6">
    <source>
        <dbReference type="Pfam" id="PF02784"/>
    </source>
</evidence>